<gene>
    <name evidence="1" type="ORF">I5V89_04510</name>
</gene>
<comment type="caution">
    <text evidence="1">The sequence shown here is derived from an EMBL/GenBank/DDBJ whole genome shotgun (WGS) entry which is preliminary data.</text>
</comment>
<evidence type="ECO:0000313" key="1">
    <source>
        <dbReference type="EMBL" id="MBH1789136.1"/>
    </source>
</evidence>
<dbReference type="Pfam" id="PF04245">
    <property type="entry name" value="NA37"/>
    <property type="match status" value="1"/>
</dbReference>
<dbReference type="RefSeq" id="WP_049406556.1">
    <property type="nucleotide sequence ID" value="NZ_JANKBX010000011.1"/>
</dbReference>
<dbReference type="EMBL" id="JADUOV010000002">
    <property type="protein sequence ID" value="MBH1789136.1"/>
    <property type="molecule type" value="Genomic_DNA"/>
</dbReference>
<sequence length="373" mass="40939">MNVAVAIAPVSVKPATALDTSNLLIDEIISHRVYAKDAKKVVKPPHLKDELMILPGEGVDALQQRLTKAFGSRSHGIELSIERDDAGSFMQLGAHAIALLPKADFISASKTMAINLSTAQASTSGLSGIVFVIRGRMGAASKRFVSVIKAELHDGFGSSDDAEDAAFKYLKNLALTPSQRLYKVGLLLEETPVPATILGDYSRANYRGFLFDHLITATETRSAAAYFYQAFLGMGIQKSSKKLTQDFYENVRAFIASSPLSEDQRWELKEALRVELRSTSAVISASDFAEQNMPTEEIRDSFLDFMDARSFPKAAVAKDVEFVKSKLRRPRKLSFTSGVKIIIPPDSEKCVVEVVDQNDEQATVVVRGTFHEE</sequence>
<proteinExistence type="predicted"/>
<reference evidence="1" key="1">
    <citation type="submission" date="2020-11" db="EMBL/GenBank/DDBJ databases">
        <title>Enhanced detection system for hospital associated transmission using whole genome sequencing surveillance.</title>
        <authorList>
            <person name="Harrison L.H."/>
            <person name="Van Tyne D."/>
            <person name="Marsh J.W."/>
            <person name="Griffith M.P."/>
            <person name="Snyder D.J."/>
            <person name="Cooper V.S."/>
            <person name="Mustapha M."/>
        </authorList>
    </citation>
    <scope>NUCLEOTIDE SEQUENCE</scope>
    <source>
        <strain evidence="1">STEN00053</strain>
    </source>
</reference>
<organism evidence="1 2">
    <name type="scientific">Stenotrophomonas maltophilia</name>
    <name type="common">Pseudomonas maltophilia</name>
    <name type="synonym">Xanthomonas maltophilia</name>
    <dbReference type="NCBI Taxonomy" id="40324"/>
    <lineage>
        <taxon>Bacteria</taxon>
        <taxon>Pseudomonadati</taxon>
        <taxon>Pseudomonadota</taxon>
        <taxon>Gammaproteobacteria</taxon>
        <taxon>Lysobacterales</taxon>
        <taxon>Lysobacteraceae</taxon>
        <taxon>Stenotrophomonas</taxon>
        <taxon>Stenotrophomonas maltophilia group</taxon>
    </lineage>
</organism>
<dbReference type="InterPro" id="IPR007358">
    <property type="entry name" value="Nucleoid_associated_NdpA"/>
</dbReference>
<dbReference type="AlphaFoldDB" id="A0AA40Y4V2"/>
<protein>
    <submittedName>
        <fullName evidence="1">Nucleoid-associated protein</fullName>
    </submittedName>
</protein>
<dbReference type="Proteomes" id="UP000634179">
    <property type="component" value="Unassembled WGS sequence"/>
</dbReference>
<name>A0AA40Y4V2_STEMA</name>
<evidence type="ECO:0000313" key="2">
    <source>
        <dbReference type="Proteomes" id="UP000634179"/>
    </source>
</evidence>
<accession>A0AA40Y4V2</accession>
<dbReference type="GO" id="GO:0009295">
    <property type="term" value="C:nucleoid"/>
    <property type="evidence" value="ECO:0007669"/>
    <property type="project" value="InterPro"/>
</dbReference>